<evidence type="ECO:0000313" key="3">
    <source>
        <dbReference type="Proteomes" id="UP000626109"/>
    </source>
</evidence>
<reference evidence="2" key="1">
    <citation type="submission" date="2021-02" db="EMBL/GenBank/DDBJ databases">
        <authorList>
            <person name="Dougan E. K."/>
            <person name="Rhodes N."/>
            <person name="Thang M."/>
            <person name="Chan C."/>
        </authorList>
    </citation>
    <scope>NUCLEOTIDE SEQUENCE</scope>
</reference>
<feature type="non-terminal residue" evidence="2">
    <location>
        <position position="1"/>
    </location>
</feature>
<dbReference type="AlphaFoldDB" id="A0A813J0Q2"/>
<dbReference type="SUPFAM" id="SSF51905">
    <property type="entry name" value="FAD/NAD(P)-binding domain"/>
    <property type="match status" value="1"/>
</dbReference>
<accession>A0A813J0Q2</accession>
<dbReference type="Proteomes" id="UP000626109">
    <property type="component" value="Unassembled WGS sequence"/>
</dbReference>
<feature type="non-terminal residue" evidence="2">
    <location>
        <position position="361"/>
    </location>
</feature>
<evidence type="ECO:0000256" key="1">
    <source>
        <dbReference type="SAM" id="MobiDB-lite"/>
    </source>
</evidence>
<evidence type="ECO:0000313" key="2">
    <source>
        <dbReference type="EMBL" id="CAE8658968.1"/>
    </source>
</evidence>
<comment type="caution">
    <text evidence="2">The sequence shown here is derived from an EMBL/GenBank/DDBJ whole genome shotgun (WGS) entry which is preliminary data.</text>
</comment>
<dbReference type="EMBL" id="CAJNNW010016373">
    <property type="protein sequence ID" value="CAE8658968.1"/>
    <property type="molecule type" value="Genomic_DNA"/>
</dbReference>
<feature type="region of interest" description="Disordered" evidence="1">
    <location>
        <begin position="94"/>
        <end position="113"/>
    </location>
</feature>
<organism evidence="2 3">
    <name type="scientific">Polarella glacialis</name>
    <name type="common">Dinoflagellate</name>
    <dbReference type="NCBI Taxonomy" id="89957"/>
    <lineage>
        <taxon>Eukaryota</taxon>
        <taxon>Sar</taxon>
        <taxon>Alveolata</taxon>
        <taxon>Dinophyceae</taxon>
        <taxon>Suessiales</taxon>
        <taxon>Suessiaceae</taxon>
        <taxon>Polarella</taxon>
    </lineage>
</organism>
<dbReference type="InterPro" id="IPR036188">
    <property type="entry name" value="FAD/NAD-bd_sf"/>
</dbReference>
<dbReference type="Gene3D" id="3.50.50.60">
    <property type="entry name" value="FAD/NAD(P)-binding domain"/>
    <property type="match status" value="1"/>
</dbReference>
<feature type="region of interest" description="Disordered" evidence="1">
    <location>
        <begin position="59"/>
        <end position="84"/>
    </location>
</feature>
<protein>
    <submittedName>
        <fullName evidence="2">Uncharacterized protein</fullName>
    </submittedName>
</protein>
<gene>
    <name evidence="2" type="ORF">PGLA2088_LOCUS13636</name>
</gene>
<proteinExistence type="predicted"/>
<name>A0A813J0Q2_POLGL</name>
<sequence length="361" mass="38527">HGSYGGQLLMSRSQPHQRRRLTGGALLLRATAAAACVAIGGSWRGPLEVSPTGLAFGAPRGFASSDSGTQKRKEDTENDAEQGGLVLDTEVVGGAAPTKPSQASMPRPSSGLAAPGQPDLRLNVIIVGGGAIGLWLAVQLAAGLWEGKLARVRVYESRWKKDSEGKLCWREEWTRDAERLQVASLPGELWSKLPDVVKATVFCPGGFAEQWPRSIVDADATPFPRSISVGDLEDRLLEVAQRLPGLELTAEDYHSSEHSRLLSAKDPFHCLVLADGRSARLACEQILPGGFGRPVPRSSGKDETLVVAFKADSLPLGVSASAAISLAQRRYLLSWSSKSRGLLHIHLAAAEARLLDELLPG</sequence>